<dbReference type="PANTHER" id="PTHR25465:SF10">
    <property type="entry name" value="TRIPARTITE MOTIF-CONTAINING PROTEIN 16-RELATED"/>
    <property type="match status" value="1"/>
</dbReference>
<dbReference type="InterPro" id="IPR000315">
    <property type="entry name" value="Znf_B-box"/>
</dbReference>
<dbReference type="Gene3D" id="3.30.160.60">
    <property type="entry name" value="Classic Zinc Finger"/>
    <property type="match status" value="1"/>
</dbReference>
<feature type="coiled-coil region" evidence="5">
    <location>
        <begin position="187"/>
        <end position="214"/>
    </location>
</feature>
<keyword evidence="5" id="KW-0175">Coiled coil</keyword>
<dbReference type="OrthoDB" id="6105938at2759"/>
<dbReference type="GO" id="GO:0008270">
    <property type="term" value="F:zinc ion binding"/>
    <property type="evidence" value="ECO:0007669"/>
    <property type="project" value="UniProtKB-KW"/>
</dbReference>
<gene>
    <name evidence="7" type="ORF">scyTo_0017800</name>
</gene>
<dbReference type="AlphaFoldDB" id="A0A401Q0K5"/>
<dbReference type="OMA" id="QHEDIER"/>
<dbReference type="Pfam" id="PF25600">
    <property type="entry name" value="TRIM_CC"/>
    <property type="match status" value="1"/>
</dbReference>
<keyword evidence="3" id="KW-0862">Zinc</keyword>
<comment type="caution">
    <text evidence="7">The sequence shown here is derived from an EMBL/GenBank/DDBJ whole genome shotgun (WGS) entry which is preliminary data.</text>
</comment>
<evidence type="ECO:0000256" key="5">
    <source>
        <dbReference type="SAM" id="Coils"/>
    </source>
</evidence>
<feature type="domain" description="B box-type" evidence="6">
    <location>
        <begin position="67"/>
        <end position="107"/>
    </location>
</feature>
<protein>
    <recommendedName>
        <fullName evidence="6">B box-type domain-containing protein</fullName>
    </recommendedName>
</protein>
<keyword evidence="8" id="KW-1185">Reference proteome</keyword>
<sequence length="278" mass="31132">MEELRSRGKLSAGAKAGLGDAACDLCTETKLKGRKSHLDCLVTFRQSHLAAHEKVPLSLVDPVKQLNAQRPCATHGKPLDWFCRTDGMCVCELCASQQHLIHETVTVPEEMAKRQNLILQESSKNKLQLQKTLAEVSKLQLKADSVKNSSQELRTEVTKKFTAMIKVIEEAHKEAIGLINDDEQAMLRQVEGVRSQLQQRCAELSRNENQLSTLLKINDDLIFLQGSSCFKASEQPLDFSQLNTDVQSTMAHVNLAVTDLATWIEQRVQKFPNQIRGK</sequence>
<proteinExistence type="predicted"/>
<dbReference type="PROSITE" id="PS50119">
    <property type="entry name" value="ZF_BBOX"/>
    <property type="match status" value="1"/>
</dbReference>
<dbReference type="InterPro" id="IPR058030">
    <property type="entry name" value="TRIM8/14/16/25/29/45/65_CC"/>
</dbReference>
<dbReference type="Pfam" id="PF00643">
    <property type="entry name" value="zf-B_box"/>
    <property type="match status" value="1"/>
</dbReference>
<accession>A0A401Q0K5</accession>
<dbReference type="InterPro" id="IPR051051">
    <property type="entry name" value="E3_ubiq-ligase_TRIM/RNF"/>
</dbReference>
<evidence type="ECO:0000256" key="4">
    <source>
        <dbReference type="PROSITE-ProRule" id="PRU00024"/>
    </source>
</evidence>
<dbReference type="SUPFAM" id="SSF57845">
    <property type="entry name" value="B-box zinc-binding domain"/>
    <property type="match status" value="1"/>
</dbReference>
<evidence type="ECO:0000256" key="2">
    <source>
        <dbReference type="ARBA" id="ARBA00022771"/>
    </source>
</evidence>
<dbReference type="Proteomes" id="UP000288216">
    <property type="component" value="Unassembled WGS sequence"/>
</dbReference>
<evidence type="ECO:0000259" key="6">
    <source>
        <dbReference type="PROSITE" id="PS50119"/>
    </source>
</evidence>
<organism evidence="7 8">
    <name type="scientific">Scyliorhinus torazame</name>
    <name type="common">Cloudy catshark</name>
    <name type="synonym">Catulus torazame</name>
    <dbReference type="NCBI Taxonomy" id="75743"/>
    <lineage>
        <taxon>Eukaryota</taxon>
        <taxon>Metazoa</taxon>
        <taxon>Chordata</taxon>
        <taxon>Craniata</taxon>
        <taxon>Vertebrata</taxon>
        <taxon>Chondrichthyes</taxon>
        <taxon>Elasmobranchii</taxon>
        <taxon>Galeomorphii</taxon>
        <taxon>Galeoidea</taxon>
        <taxon>Carcharhiniformes</taxon>
        <taxon>Scyliorhinidae</taxon>
        <taxon>Scyliorhinus</taxon>
    </lineage>
</organism>
<keyword evidence="1" id="KW-0479">Metal-binding</keyword>
<evidence type="ECO:0000256" key="1">
    <source>
        <dbReference type="ARBA" id="ARBA00022723"/>
    </source>
</evidence>
<dbReference type="CDD" id="cd19769">
    <property type="entry name" value="Bbox2_TRIM16-like"/>
    <property type="match status" value="1"/>
</dbReference>
<evidence type="ECO:0000256" key="3">
    <source>
        <dbReference type="ARBA" id="ARBA00022833"/>
    </source>
</evidence>
<dbReference type="PANTHER" id="PTHR25465">
    <property type="entry name" value="B-BOX DOMAIN CONTAINING"/>
    <property type="match status" value="1"/>
</dbReference>
<dbReference type="SMART" id="SM00336">
    <property type="entry name" value="BBOX"/>
    <property type="match status" value="1"/>
</dbReference>
<reference evidence="7 8" key="1">
    <citation type="journal article" date="2018" name="Nat. Ecol. Evol.">
        <title>Shark genomes provide insights into elasmobranch evolution and the origin of vertebrates.</title>
        <authorList>
            <person name="Hara Y"/>
            <person name="Yamaguchi K"/>
            <person name="Onimaru K"/>
            <person name="Kadota M"/>
            <person name="Koyanagi M"/>
            <person name="Keeley SD"/>
            <person name="Tatsumi K"/>
            <person name="Tanaka K"/>
            <person name="Motone F"/>
            <person name="Kageyama Y"/>
            <person name="Nozu R"/>
            <person name="Adachi N"/>
            <person name="Nishimura O"/>
            <person name="Nakagawa R"/>
            <person name="Tanegashima C"/>
            <person name="Kiyatake I"/>
            <person name="Matsumoto R"/>
            <person name="Murakumo K"/>
            <person name="Nishida K"/>
            <person name="Terakita A"/>
            <person name="Kuratani S"/>
            <person name="Sato K"/>
            <person name="Hyodo S Kuraku.S."/>
        </authorList>
    </citation>
    <scope>NUCLEOTIDE SEQUENCE [LARGE SCALE GENOMIC DNA]</scope>
</reference>
<evidence type="ECO:0000313" key="8">
    <source>
        <dbReference type="Proteomes" id="UP000288216"/>
    </source>
</evidence>
<dbReference type="EMBL" id="BFAA01011876">
    <property type="protein sequence ID" value="GCB78896.1"/>
    <property type="molecule type" value="Genomic_DNA"/>
</dbReference>
<name>A0A401Q0K5_SCYTO</name>
<evidence type="ECO:0000313" key="7">
    <source>
        <dbReference type="EMBL" id="GCB78896.1"/>
    </source>
</evidence>
<keyword evidence="2 4" id="KW-0863">Zinc-finger</keyword>